<evidence type="ECO:0000313" key="6">
    <source>
        <dbReference type="EMBL" id="RFT06624.1"/>
    </source>
</evidence>
<keyword evidence="1 2" id="KW-0663">Pyridoxal phosphate</keyword>
<dbReference type="HAMAP" id="MF_02087">
    <property type="entry name" value="PLP_homeostasis"/>
    <property type="match status" value="1"/>
</dbReference>
<feature type="domain" description="Alanine racemase N-terminal" evidence="5">
    <location>
        <begin position="13"/>
        <end position="237"/>
    </location>
</feature>
<dbReference type="GO" id="GO:0030170">
    <property type="term" value="F:pyridoxal phosphate binding"/>
    <property type="evidence" value="ECO:0007669"/>
    <property type="project" value="UniProtKB-UniRule"/>
</dbReference>
<dbReference type="Gene3D" id="3.20.20.10">
    <property type="entry name" value="Alanine racemase"/>
    <property type="match status" value="1"/>
</dbReference>
<evidence type="ECO:0000256" key="3">
    <source>
        <dbReference type="PIRSR" id="PIRSR004848-1"/>
    </source>
</evidence>
<dbReference type="EMBL" id="QQRQ01000008">
    <property type="protein sequence ID" value="RFT06624.1"/>
    <property type="molecule type" value="Genomic_DNA"/>
</dbReference>
<dbReference type="Proteomes" id="UP000260649">
    <property type="component" value="Unassembled WGS sequence"/>
</dbReference>
<dbReference type="InterPro" id="IPR011078">
    <property type="entry name" value="PyrdxlP_homeostasis"/>
</dbReference>
<gene>
    <name evidence="6" type="ORF">DV520_06445</name>
</gene>
<evidence type="ECO:0000256" key="2">
    <source>
        <dbReference type="HAMAP-Rule" id="MF_02087"/>
    </source>
</evidence>
<dbReference type="InterPro" id="IPR001608">
    <property type="entry name" value="Ala_racemase_N"/>
</dbReference>
<comment type="cofactor">
    <cofactor evidence="3">
        <name>pyridoxal 5'-phosphate</name>
        <dbReference type="ChEBI" id="CHEBI:597326"/>
    </cofactor>
</comment>
<evidence type="ECO:0000256" key="4">
    <source>
        <dbReference type="RuleBase" id="RU004514"/>
    </source>
</evidence>
<feature type="modified residue" description="N6-(pyridoxal phosphate)lysine" evidence="2 3">
    <location>
        <position position="42"/>
    </location>
</feature>
<name>A0A3E2B3R9_9FIRM</name>
<evidence type="ECO:0000259" key="5">
    <source>
        <dbReference type="Pfam" id="PF01168"/>
    </source>
</evidence>
<reference evidence="6 7" key="1">
    <citation type="submission" date="2018-07" db="EMBL/GenBank/DDBJ databases">
        <title>GABA Modulating Bacteria of the Human Gut Microbiota.</title>
        <authorList>
            <person name="Strandwitz P."/>
            <person name="Kim K.H."/>
            <person name="Terekhova D."/>
            <person name="Liu J.K."/>
            <person name="Sharma A."/>
            <person name="Levering J."/>
            <person name="Mcdonald D."/>
            <person name="Dietrich D."/>
            <person name="Ramadhar T.R."/>
            <person name="Lekbua A."/>
            <person name="Mroue N."/>
            <person name="Liston C."/>
            <person name="Stewart E.J."/>
            <person name="Dubin M.J."/>
            <person name="Zengler K."/>
            <person name="Knight R."/>
            <person name="Gilbert J.A."/>
            <person name="Clardy J."/>
            <person name="Lewis K."/>
        </authorList>
    </citation>
    <scope>NUCLEOTIDE SEQUENCE [LARGE SCALE GENOMIC DNA]</scope>
    <source>
        <strain evidence="6 7">KLE1738</strain>
    </source>
</reference>
<dbReference type="PIRSF" id="PIRSF004848">
    <property type="entry name" value="YBL036c_PLPDEIII"/>
    <property type="match status" value="1"/>
</dbReference>
<proteinExistence type="inferred from homology"/>
<organism evidence="6 7">
    <name type="scientific">Evtepia gabavorous</name>
    <dbReference type="NCBI Taxonomy" id="2211183"/>
    <lineage>
        <taxon>Bacteria</taxon>
        <taxon>Bacillati</taxon>
        <taxon>Bacillota</taxon>
        <taxon>Clostridia</taxon>
        <taxon>Eubacteriales</taxon>
        <taxon>Evtepia</taxon>
    </lineage>
</organism>
<dbReference type="FunFam" id="3.20.20.10:FF:000018">
    <property type="entry name" value="Pyridoxal phosphate homeostasis protein"/>
    <property type="match status" value="1"/>
</dbReference>
<dbReference type="SUPFAM" id="SSF51419">
    <property type="entry name" value="PLP-binding barrel"/>
    <property type="match status" value="1"/>
</dbReference>
<dbReference type="RefSeq" id="WP_117142194.1">
    <property type="nucleotide sequence ID" value="NZ_CAKXKJ010000022.1"/>
</dbReference>
<comment type="caution">
    <text evidence="6">The sequence shown here is derived from an EMBL/GenBank/DDBJ whole genome shotgun (WGS) entry which is preliminary data.</text>
</comment>
<keyword evidence="7" id="KW-1185">Reference proteome</keyword>
<evidence type="ECO:0000256" key="1">
    <source>
        <dbReference type="ARBA" id="ARBA00022898"/>
    </source>
</evidence>
<dbReference type="PANTHER" id="PTHR10146">
    <property type="entry name" value="PROLINE SYNTHETASE CO-TRANSCRIBED BACTERIAL HOMOLOG PROTEIN"/>
    <property type="match status" value="1"/>
</dbReference>
<protein>
    <recommendedName>
        <fullName evidence="2">Pyridoxal phosphate homeostasis protein</fullName>
        <shortName evidence="2">PLP homeostasis protein</shortName>
    </recommendedName>
</protein>
<evidence type="ECO:0000313" key="7">
    <source>
        <dbReference type="Proteomes" id="UP000260649"/>
    </source>
</evidence>
<dbReference type="GeneID" id="97995372"/>
<dbReference type="Pfam" id="PF01168">
    <property type="entry name" value="Ala_racemase_N"/>
    <property type="match status" value="1"/>
</dbReference>
<dbReference type="PANTHER" id="PTHR10146:SF14">
    <property type="entry name" value="PYRIDOXAL PHOSPHATE HOMEOSTASIS PROTEIN"/>
    <property type="match status" value="1"/>
</dbReference>
<comment type="function">
    <text evidence="2">Pyridoxal 5'-phosphate (PLP)-binding protein, which is involved in PLP homeostasis.</text>
</comment>
<accession>A0A3E2B3R9</accession>
<comment type="similarity">
    <text evidence="2 4">Belongs to the pyridoxal phosphate-binding protein YggS/PROSC family.</text>
</comment>
<dbReference type="NCBIfam" id="TIGR00044">
    <property type="entry name" value="YggS family pyridoxal phosphate-dependent enzyme"/>
    <property type="match status" value="1"/>
</dbReference>
<dbReference type="OrthoDB" id="9804072at2"/>
<dbReference type="AlphaFoldDB" id="A0A3E2B3R9"/>
<sequence length="243" mass="26461">MTETKSYETIAANVAAVRENMRQAALQAGRDPEEITLVAATKVQTSQTIRNAIQAGITVCGENRVQELVAHLEDDAYAGARVHFIGHLQTNKVKFVVGKVDMIESIDSQRLMDAVEKQAAKVGVVQDILLEVNIGQEESKGGAKREEILTLARHAAQCPHLRLRGLMCIPPATATEEENRGFFQETYQLFVDMKEKLGDNVSNIDCLSMGMSGDYPLAIAGGSTMVRVGTALFGARPPWHPQG</sequence>
<dbReference type="CDD" id="cd00635">
    <property type="entry name" value="PLPDE_III_YBL036c_like"/>
    <property type="match status" value="1"/>
</dbReference>
<dbReference type="InterPro" id="IPR029066">
    <property type="entry name" value="PLP-binding_barrel"/>
</dbReference>